<dbReference type="Gene3D" id="3.80.10.10">
    <property type="entry name" value="Ribonuclease Inhibitor"/>
    <property type="match status" value="1"/>
</dbReference>
<name>A0AAD6BYZ7_9EURO</name>
<reference evidence="1" key="2">
    <citation type="journal article" date="2023" name="IMA Fungus">
        <title>Comparative genomic study of the Penicillium genus elucidates a diverse pangenome and 15 lateral gene transfer events.</title>
        <authorList>
            <person name="Petersen C."/>
            <person name="Sorensen T."/>
            <person name="Nielsen M.R."/>
            <person name="Sondergaard T.E."/>
            <person name="Sorensen J.L."/>
            <person name="Fitzpatrick D.A."/>
            <person name="Frisvad J.C."/>
            <person name="Nielsen K.L."/>
        </authorList>
    </citation>
    <scope>NUCLEOTIDE SEQUENCE</scope>
    <source>
        <strain evidence="1">IBT 16125</strain>
    </source>
</reference>
<dbReference type="InterPro" id="IPR032675">
    <property type="entry name" value="LRR_dom_sf"/>
</dbReference>
<dbReference type="RefSeq" id="XP_056762625.1">
    <property type="nucleotide sequence ID" value="XM_056913776.1"/>
</dbReference>
<evidence type="ECO:0008006" key="3">
    <source>
        <dbReference type="Google" id="ProtNLM"/>
    </source>
</evidence>
<dbReference type="EMBL" id="JAPVEA010000008">
    <property type="protein sequence ID" value="KAJ5439396.1"/>
    <property type="molecule type" value="Genomic_DNA"/>
</dbReference>
<reference evidence="1" key="1">
    <citation type="submission" date="2022-12" db="EMBL/GenBank/DDBJ databases">
        <authorList>
            <person name="Petersen C."/>
        </authorList>
    </citation>
    <scope>NUCLEOTIDE SEQUENCE</scope>
    <source>
        <strain evidence="1">IBT 16125</strain>
    </source>
</reference>
<accession>A0AAD6BYZ7</accession>
<dbReference type="AlphaFoldDB" id="A0AAD6BYZ7"/>
<protein>
    <recommendedName>
        <fullName evidence="3">F-box domain-containing protein</fullName>
    </recommendedName>
</protein>
<dbReference type="GeneID" id="81604019"/>
<evidence type="ECO:0000313" key="2">
    <source>
        <dbReference type="Proteomes" id="UP001213681"/>
    </source>
</evidence>
<gene>
    <name evidence="1" type="ORF">N7458_010394</name>
</gene>
<proteinExistence type="predicted"/>
<dbReference type="Proteomes" id="UP001213681">
    <property type="component" value="Unassembled WGS sequence"/>
</dbReference>
<dbReference type="SUPFAM" id="SSF52047">
    <property type="entry name" value="RNI-like"/>
    <property type="match status" value="1"/>
</dbReference>
<organism evidence="1 2">
    <name type="scientific">Penicillium daleae</name>
    <dbReference type="NCBI Taxonomy" id="63821"/>
    <lineage>
        <taxon>Eukaryota</taxon>
        <taxon>Fungi</taxon>
        <taxon>Dikarya</taxon>
        <taxon>Ascomycota</taxon>
        <taxon>Pezizomycotina</taxon>
        <taxon>Eurotiomycetes</taxon>
        <taxon>Eurotiomycetidae</taxon>
        <taxon>Eurotiales</taxon>
        <taxon>Aspergillaceae</taxon>
        <taxon>Penicillium</taxon>
    </lineage>
</organism>
<comment type="caution">
    <text evidence="1">The sequence shown here is derived from an EMBL/GenBank/DDBJ whole genome shotgun (WGS) entry which is preliminary data.</text>
</comment>
<keyword evidence="2" id="KW-1185">Reference proteome</keyword>
<evidence type="ECO:0000313" key="1">
    <source>
        <dbReference type="EMBL" id="KAJ5439396.1"/>
    </source>
</evidence>
<sequence>MQTTQSPHLPSEILIIIADMLWHDQMYDPEGMRLVDRQKCFHSFCLVSRQWYSVGISYLYDFPQLWQGNKFVQFTNTVSPPLGVKKGKVDLGSLVKVLNLGSLVHQSSNSQTSRLLSRVKKGLIIFVAPQTGIGVNSLASISKCRNLMHLDLRLARGGVIEFSRLKKTVSNLPELRTLQLPSSMEITRTDSSAGDWPPKLYSMTVGGYLDSEVMSTFNWPPNIRRLELKRCKNLDTPILESILCNEQLLEKLETLYLSRENANMFSELESTVLYVLRNLTYLRMPLDFMEYLCIVPVPDGMQPLPLRILELTRPYFDNELAVEFSDELEKAMYENLCNLWALGIGESSLQYIQDVYQKIDDEIWKHVETSSDDELDKLAIEDLGIYTIDDDPIVL</sequence>